<proteinExistence type="predicted"/>
<feature type="non-terminal residue" evidence="1">
    <location>
        <position position="1"/>
    </location>
</feature>
<evidence type="ECO:0000313" key="3">
    <source>
        <dbReference type="Proteomes" id="UP000663873"/>
    </source>
</evidence>
<dbReference type="EMBL" id="CAJOBP010076236">
    <property type="protein sequence ID" value="CAF4899476.1"/>
    <property type="molecule type" value="Genomic_DNA"/>
</dbReference>
<dbReference type="Proteomes" id="UP000663873">
    <property type="component" value="Unassembled WGS sequence"/>
</dbReference>
<comment type="caution">
    <text evidence="1">The sequence shown here is derived from an EMBL/GenBank/DDBJ whole genome shotgun (WGS) entry which is preliminary data.</text>
</comment>
<name>A0A821V3H3_9BILA</name>
<dbReference type="EMBL" id="CAJOBP010083394">
    <property type="protein sequence ID" value="CAF4922546.1"/>
    <property type="molecule type" value="Genomic_DNA"/>
</dbReference>
<evidence type="ECO:0000313" key="1">
    <source>
        <dbReference type="EMBL" id="CAF4899476.1"/>
    </source>
</evidence>
<organism evidence="1 3">
    <name type="scientific">Rotaria socialis</name>
    <dbReference type="NCBI Taxonomy" id="392032"/>
    <lineage>
        <taxon>Eukaryota</taxon>
        <taxon>Metazoa</taxon>
        <taxon>Spiralia</taxon>
        <taxon>Gnathifera</taxon>
        <taxon>Rotifera</taxon>
        <taxon>Eurotatoria</taxon>
        <taxon>Bdelloidea</taxon>
        <taxon>Philodinida</taxon>
        <taxon>Philodinidae</taxon>
        <taxon>Rotaria</taxon>
    </lineage>
</organism>
<reference evidence="1" key="1">
    <citation type="submission" date="2021-02" db="EMBL/GenBank/DDBJ databases">
        <authorList>
            <person name="Nowell W R."/>
        </authorList>
    </citation>
    <scope>NUCLEOTIDE SEQUENCE</scope>
</reference>
<accession>A0A821V3H3</accession>
<dbReference type="AlphaFoldDB" id="A0A821V3H3"/>
<evidence type="ECO:0000313" key="2">
    <source>
        <dbReference type="EMBL" id="CAF4922546.1"/>
    </source>
</evidence>
<protein>
    <submittedName>
        <fullName evidence="1">Uncharacterized protein</fullName>
    </submittedName>
</protein>
<sequence length="68" mass="7982">LGERLREMVLLSMQAYPTRIMHLPLFISLMKRQLAPPITDDQTLYHTKQSWLLHTNHNAAHPVSFLFL</sequence>
<keyword evidence="3" id="KW-1185">Reference proteome</keyword>
<gene>
    <name evidence="1" type="ORF">UJA718_LOCUS45452</name>
    <name evidence="2" type="ORF">UJA718_LOCUS46497</name>
</gene>